<dbReference type="EMBL" id="JANPWB010000010">
    <property type="protein sequence ID" value="KAJ1145124.1"/>
    <property type="molecule type" value="Genomic_DNA"/>
</dbReference>
<protein>
    <submittedName>
        <fullName evidence="1">Uncharacterized protein</fullName>
    </submittedName>
</protein>
<reference evidence="1" key="1">
    <citation type="journal article" date="2022" name="bioRxiv">
        <title>Sequencing and chromosome-scale assembly of the giantPleurodeles waltlgenome.</title>
        <authorList>
            <person name="Brown T."/>
            <person name="Elewa A."/>
            <person name="Iarovenko S."/>
            <person name="Subramanian E."/>
            <person name="Araus A.J."/>
            <person name="Petzold A."/>
            <person name="Susuki M."/>
            <person name="Suzuki K.-i.T."/>
            <person name="Hayashi T."/>
            <person name="Toyoda A."/>
            <person name="Oliveira C."/>
            <person name="Osipova E."/>
            <person name="Leigh N.D."/>
            <person name="Simon A."/>
            <person name="Yun M.H."/>
        </authorList>
    </citation>
    <scope>NUCLEOTIDE SEQUENCE</scope>
    <source>
        <strain evidence="1">20211129_DDA</strain>
        <tissue evidence="1">Liver</tissue>
    </source>
</reference>
<accession>A0AAV7QX67</accession>
<organism evidence="1 2">
    <name type="scientific">Pleurodeles waltl</name>
    <name type="common">Iberian ribbed newt</name>
    <dbReference type="NCBI Taxonomy" id="8319"/>
    <lineage>
        <taxon>Eukaryota</taxon>
        <taxon>Metazoa</taxon>
        <taxon>Chordata</taxon>
        <taxon>Craniata</taxon>
        <taxon>Vertebrata</taxon>
        <taxon>Euteleostomi</taxon>
        <taxon>Amphibia</taxon>
        <taxon>Batrachia</taxon>
        <taxon>Caudata</taxon>
        <taxon>Salamandroidea</taxon>
        <taxon>Salamandridae</taxon>
        <taxon>Pleurodelinae</taxon>
        <taxon>Pleurodeles</taxon>
    </lineage>
</organism>
<name>A0AAV7QX67_PLEWA</name>
<keyword evidence="2" id="KW-1185">Reference proteome</keyword>
<gene>
    <name evidence="1" type="ORF">NDU88_011416</name>
</gene>
<evidence type="ECO:0000313" key="2">
    <source>
        <dbReference type="Proteomes" id="UP001066276"/>
    </source>
</evidence>
<proteinExistence type="predicted"/>
<dbReference type="AlphaFoldDB" id="A0AAV7QX67"/>
<dbReference type="Proteomes" id="UP001066276">
    <property type="component" value="Chromosome 6"/>
</dbReference>
<comment type="caution">
    <text evidence="1">The sequence shown here is derived from an EMBL/GenBank/DDBJ whole genome shotgun (WGS) entry which is preliminary data.</text>
</comment>
<sequence>MLTMGRSKELSRVRASHMEVALQKHVKTEPVNAVTTAPLDKKKARPGSSNNIRTCYTCGGPYPHQDTCPAHAHVVVPRLLCLLYYYVWPEEECYVVRSSY</sequence>
<evidence type="ECO:0000313" key="1">
    <source>
        <dbReference type="EMBL" id="KAJ1145124.1"/>
    </source>
</evidence>